<dbReference type="Proteomes" id="UP000190198">
    <property type="component" value="Unassembled WGS sequence"/>
</dbReference>
<proteinExistence type="predicted"/>
<evidence type="ECO:0000256" key="1">
    <source>
        <dbReference type="SAM" id="Coils"/>
    </source>
</evidence>
<feature type="coiled-coil region" evidence="1">
    <location>
        <begin position="4"/>
        <end position="31"/>
    </location>
</feature>
<comment type="caution">
    <text evidence="2">The sequence shown here is derived from an EMBL/GenBank/DDBJ whole genome shotgun (WGS) entry which is preliminary data.</text>
</comment>
<reference evidence="2 3" key="1">
    <citation type="submission" date="2016-11" db="EMBL/GenBank/DDBJ databases">
        <title>Mixed transmission modes and dynamic genome evolution in an obligate animal-bacterial symbiosis.</title>
        <authorList>
            <person name="Russell S.L."/>
            <person name="Corbett-Detig R.B."/>
            <person name="Cavanaugh C.M."/>
        </authorList>
    </citation>
    <scope>NUCLEOTIDE SEQUENCE [LARGE SCALE GENOMIC DNA]</scope>
    <source>
        <strain evidence="2">Sp-SM6</strain>
    </source>
</reference>
<dbReference type="RefSeq" id="WP_078477003.1">
    <property type="nucleotide sequence ID" value="NZ_MPRK01000107.1"/>
</dbReference>
<sequence length="74" mass="8663">MSDKQALIDEKNKLVKEMIELQKQFMDIEHDKGITGKDYYYSKEGLLADYREKYADMATRVVDMSHEIVGSTRN</sequence>
<dbReference type="OrthoDB" id="5785228at2"/>
<keyword evidence="3" id="KW-1185">Reference proteome</keyword>
<dbReference type="EMBL" id="MPRK01000107">
    <property type="protein sequence ID" value="OOZ39940.1"/>
    <property type="molecule type" value="Genomic_DNA"/>
</dbReference>
<accession>A0A1T2L4H6</accession>
<gene>
    <name evidence="2" type="ORF">BOW52_06605</name>
</gene>
<evidence type="ECO:0000313" key="3">
    <source>
        <dbReference type="Proteomes" id="UP000190198"/>
    </source>
</evidence>
<evidence type="ECO:0000313" key="2">
    <source>
        <dbReference type="EMBL" id="OOZ39940.1"/>
    </source>
</evidence>
<protein>
    <submittedName>
        <fullName evidence="2">Uncharacterized protein</fullName>
    </submittedName>
</protein>
<dbReference type="AlphaFoldDB" id="A0A1T2L4H6"/>
<keyword evidence="1" id="KW-0175">Coiled coil</keyword>
<name>A0A1T2L4H6_9GAMM</name>
<organism evidence="2 3">
    <name type="scientific">Solemya elarraichensis gill symbiont</name>
    <dbReference type="NCBI Taxonomy" id="1918949"/>
    <lineage>
        <taxon>Bacteria</taxon>
        <taxon>Pseudomonadati</taxon>
        <taxon>Pseudomonadota</taxon>
        <taxon>Gammaproteobacteria</taxon>
        <taxon>sulfur-oxidizing symbionts</taxon>
    </lineage>
</organism>